<sequence length="125" mass="14437">MPPYLQHVLYSLAITSISIHYLWHKRESEEQRRHYTTRIGLLEDTVKQLRVGERVSETDLDMLRKLAMEPGSFSAAARGVEPEDEIGWREMLLGRKTDNGNAKAASEKWDEIDLEKLRKELQAAS</sequence>
<reference evidence="1" key="1">
    <citation type="journal article" date="2021" name="Environ. Microbiol.">
        <title>Gene family expansions and transcriptome signatures uncover fungal adaptations to wood decay.</title>
        <authorList>
            <person name="Hage H."/>
            <person name="Miyauchi S."/>
            <person name="Viragh M."/>
            <person name="Drula E."/>
            <person name="Min B."/>
            <person name="Chaduli D."/>
            <person name="Navarro D."/>
            <person name="Favel A."/>
            <person name="Norest M."/>
            <person name="Lesage-Meessen L."/>
            <person name="Balint B."/>
            <person name="Merenyi Z."/>
            <person name="de Eugenio L."/>
            <person name="Morin E."/>
            <person name="Martinez A.T."/>
            <person name="Baldrian P."/>
            <person name="Stursova M."/>
            <person name="Martinez M.J."/>
            <person name="Novotny C."/>
            <person name="Magnuson J.K."/>
            <person name="Spatafora J.W."/>
            <person name="Maurice S."/>
            <person name="Pangilinan J."/>
            <person name="Andreopoulos W."/>
            <person name="LaButti K."/>
            <person name="Hundley H."/>
            <person name="Na H."/>
            <person name="Kuo A."/>
            <person name="Barry K."/>
            <person name="Lipzen A."/>
            <person name="Henrissat B."/>
            <person name="Riley R."/>
            <person name="Ahrendt S."/>
            <person name="Nagy L.G."/>
            <person name="Grigoriev I.V."/>
            <person name="Martin F."/>
            <person name="Rosso M.N."/>
        </authorList>
    </citation>
    <scope>NUCLEOTIDE SEQUENCE</scope>
    <source>
        <strain evidence="1">CBS 384.51</strain>
    </source>
</reference>
<comment type="caution">
    <text evidence="1">The sequence shown here is derived from an EMBL/GenBank/DDBJ whole genome shotgun (WGS) entry which is preliminary data.</text>
</comment>
<evidence type="ECO:0000313" key="1">
    <source>
        <dbReference type="EMBL" id="KAI0091228.1"/>
    </source>
</evidence>
<name>A0ACB8UA71_9APHY</name>
<proteinExistence type="predicted"/>
<gene>
    <name evidence="1" type="ORF">BDY19DRAFT_991799</name>
</gene>
<dbReference type="EMBL" id="MU274906">
    <property type="protein sequence ID" value="KAI0091228.1"/>
    <property type="molecule type" value="Genomic_DNA"/>
</dbReference>
<accession>A0ACB8UA71</accession>
<organism evidence="1 2">
    <name type="scientific">Irpex rosettiformis</name>
    <dbReference type="NCBI Taxonomy" id="378272"/>
    <lineage>
        <taxon>Eukaryota</taxon>
        <taxon>Fungi</taxon>
        <taxon>Dikarya</taxon>
        <taxon>Basidiomycota</taxon>
        <taxon>Agaricomycotina</taxon>
        <taxon>Agaricomycetes</taxon>
        <taxon>Polyporales</taxon>
        <taxon>Irpicaceae</taxon>
        <taxon>Irpex</taxon>
    </lineage>
</organism>
<keyword evidence="2" id="KW-1185">Reference proteome</keyword>
<protein>
    <submittedName>
        <fullName evidence="1">Uncharacterized protein</fullName>
    </submittedName>
</protein>
<evidence type="ECO:0000313" key="2">
    <source>
        <dbReference type="Proteomes" id="UP001055072"/>
    </source>
</evidence>
<dbReference type="Proteomes" id="UP001055072">
    <property type="component" value="Unassembled WGS sequence"/>
</dbReference>